<evidence type="ECO:0000313" key="1">
    <source>
        <dbReference type="EMBL" id="ECL0171678.1"/>
    </source>
</evidence>
<comment type="caution">
    <text evidence="1">The sequence shown here is derived from an EMBL/GenBank/DDBJ whole genome shotgun (WGS) entry which is preliminary data.</text>
</comment>
<reference evidence="1" key="1">
    <citation type="submission" date="2019-06" db="EMBL/GenBank/DDBJ databases">
        <authorList>
            <person name="Ashton P.M."/>
            <person name="Dallman T."/>
            <person name="Nair S."/>
            <person name="De Pinna E."/>
            <person name="Peters T."/>
            <person name="Grant K."/>
        </authorList>
    </citation>
    <scope>NUCLEOTIDE SEQUENCE</scope>
    <source>
        <strain evidence="1">758784</strain>
    </source>
</reference>
<dbReference type="EMBL" id="AAJEMB010000053">
    <property type="protein sequence ID" value="ECL0171678.1"/>
    <property type="molecule type" value="Genomic_DNA"/>
</dbReference>
<protein>
    <submittedName>
        <fullName evidence="1">Mobilization protein</fullName>
    </submittedName>
</protein>
<sequence length="24" mass="2761">MSITETLDSKIKAQEEKLKQLKAQ</sequence>
<dbReference type="AlphaFoldDB" id="A0A6C7PRH9"/>
<proteinExistence type="predicted"/>
<name>A0A6C7PRH9_LISMN</name>
<gene>
    <name evidence="1" type="ORF">FJ662_15950</name>
</gene>
<organism evidence="1">
    <name type="scientific">Listeria monocytogenes</name>
    <dbReference type="NCBI Taxonomy" id="1639"/>
    <lineage>
        <taxon>Bacteria</taxon>
        <taxon>Bacillati</taxon>
        <taxon>Bacillota</taxon>
        <taxon>Bacilli</taxon>
        <taxon>Bacillales</taxon>
        <taxon>Listeriaceae</taxon>
        <taxon>Listeria</taxon>
    </lineage>
</organism>
<feature type="non-terminal residue" evidence="1">
    <location>
        <position position="24"/>
    </location>
</feature>
<accession>A0A6C7PRH9</accession>